<dbReference type="InterPro" id="IPR050563">
    <property type="entry name" value="4-hydroxybenzoyl-CoA_TE"/>
</dbReference>
<dbReference type="AlphaFoldDB" id="A0A1Q8ERL4"/>
<dbReference type="GO" id="GO:0047617">
    <property type="term" value="F:fatty acyl-CoA hydrolase activity"/>
    <property type="evidence" value="ECO:0007669"/>
    <property type="project" value="TreeGrafter"/>
</dbReference>
<sequence>MLTYRTPVLRDWIDYNEHLRDAFYLLIFSYATDALMARIGLDAAGRADTEHTLFTLEAHINYLAQARLGDPLQVRTQFLDRDRKRLHLVHNLYREGSPEPLAVSEQMLMNIDTRSGKPHAFAERVEARITELFRQHQGASHPGYCTRTIAIRR</sequence>
<evidence type="ECO:0000313" key="1">
    <source>
        <dbReference type="EMBL" id="OLF54446.1"/>
    </source>
</evidence>
<dbReference type="RefSeq" id="WP_075119069.1">
    <property type="nucleotide sequence ID" value="NZ_MSCT01000009.1"/>
</dbReference>
<name>A0A1Q8ERL4_9PSED</name>
<dbReference type="Proteomes" id="UP000185578">
    <property type="component" value="Unassembled WGS sequence"/>
</dbReference>
<dbReference type="InterPro" id="IPR029069">
    <property type="entry name" value="HotDog_dom_sf"/>
</dbReference>
<evidence type="ECO:0000313" key="2">
    <source>
        <dbReference type="Proteomes" id="UP000185578"/>
    </source>
</evidence>
<proteinExistence type="predicted"/>
<protein>
    <submittedName>
        <fullName evidence="1">4-hydroxybenzoyl-CoA thioesterase</fullName>
    </submittedName>
</protein>
<dbReference type="PANTHER" id="PTHR31793">
    <property type="entry name" value="4-HYDROXYBENZOYL-COA THIOESTERASE FAMILY MEMBER"/>
    <property type="match status" value="1"/>
</dbReference>
<organism evidence="1 2">
    <name type="scientific">Pseudomonas chlororaphis</name>
    <dbReference type="NCBI Taxonomy" id="587753"/>
    <lineage>
        <taxon>Bacteria</taxon>
        <taxon>Pseudomonadati</taxon>
        <taxon>Pseudomonadota</taxon>
        <taxon>Gammaproteobacteria</taxon>
        <taxon>Pseudomonadales</taxon>
        <taxon>Pseudomonadaceae</taxon>
        <taxon>Pseudomonas</taxon>
    </lineage>
</organism>
<accession>A0A1Q8ERL4</accession>
<dbReference type="CDD" id="cd00586">
    <property type="entry name" value="4HBT"/>
    <property type="match status" value="1"/>
</dbReference>
<dbReference type="Pfam" id="PF13279">
    <property type="entry name" value="4HBT_2"/>
    <property type="match status" value="1"/>
</dbReference>
<comment type="caution">
    <text evidence="1">The sequence shown here is derived from an EMBL/GenBank/DDBJ whole genome shotgun (WGS) entry which is preliminary data.</text>
</comment>
<dbReference type="OrthoDB" id="6117985at2"/>
<dbReference type="EMBL" id="MSCT01000009">
    <property type="protein sequence ID" value="OLF54446.1"/>
    <property type="molecule type" value="Genomic_DNA"/>
</dbReference>
<dbReference type="Gene3D" id="3.10.129.10">
    <property type="entry name" value="Hotdog Thioesterase"/>
    <property type="match status" value="1"/>
</dbReference>
<dbReference type="PANTHER" id="PTHR31793:SF2">
    <property type="entry name" value="BLR1345 PROTEIN"/>
    <property type="match status" value="1"/>
</dbReference>
<dbReference type="SUPFAM" id="SSF54637">
    <property type="entry name" value="Thioesterase/thiol ester dehydrase-isomerase"/>
    <property type="match status" value="1"/>
</dbReference>
<gene>
    <name evidence="1" type="ORF">BTN82_10575</name>
</gene>
<reference evidence="1 2" key="1">
    <citation type="submission" date="2016-12" db="EMBL/GenBank/DDBJ databases">
        <authorList>
            <person name="Song W.-J."/>
            <person name="Kurnit D.M."/>
        </authorList>
    </citation>
    <scope>NUCLEOTIDE SEQUENCE [LARGE SCALE GENOMIC DNA]</scope>
    <source>
        <strain evidence="1 2">PCL1601</strain>
    </source>
</reference>